<proteinExistence type="predicted"/>
<keyword evidence="3" id="KW-1185">Reference proteome</keyword>
<dbReference type="EnsemblPlants" id="LPERR03G30190.1">
    <property type="protein sequence ID" value="LPERR03G30190.1"/>
    <property type="gene ID" value="LPERR03G30190"/>
</dbReference>
<feature type="region of interest" description="Disordered" evidence="1">
    <location>
        <begin position="57"/>
        <end position="87"/>
    </location>
</feature>
<reference evidence="2 3" key="1">
    <citation type="submission" date="2012-08" db="EMBL/GenBank/DDBJ databases">
        <title>Oryza genome evolution.</title>
        <authorList>
            <person name="Wing R.A."/>
        </authorList>
    </citation>
    <scope>NUCLEOTIDE SEQUENCE</scope>
</reference>
<organism evidence="2 3">
    <name type="scientific">Leersia perrieri</name>
    <dbReference type="NCBI Taxonomy" id="77586"/>
    <lineage>
        <taxon>Eukaryota</taxon>
        <taxon>Viridiplantae</taxon>
        <taxon>Streptophyta</taxon>
        <taxon>Embryophyta</taxon>
        <taxon>Tracheophyta</taxon>
        <taxon>Spermatophyta</taxon>
        <taxon>Magnoliopsida</taxon>
        <taxon>Liliopsida</taxon>
        <taxon>Poales</taxon>
        <taxon>Poaceae</taxon>
        <taxon>BOP clade</taxon>
        <taxon>Oryzoideae</taxon>
        <taxon>Oryzeae</taxon>
        <taxon>Oryzinae</taxon>
        <taxon>Leersia</taxon>
    </lineage>
</organism>
<dbReference type="HOGENOM" id="CLU_2501185_0_0_1"/>
<dbReference type="Gramene" id="LPERR03G30190.1">
    <property type="protein sequence ID" value="LPERR03G30190.1"/>
    <property type="gene ID" value="LPERR03G30190"/>
</dbReference>
<accession>A0A0D9VZL1</accession>
<dbReference type="Proteomes" id="UP000032180">
    <property type="component" value="Chromosome 3"/>
</dbReference>
<evidence type="ECO:0000313" key="3">
    <source>
        <dbReference type="Proteomes" id="UP000032180"/>
    </source>
</evidence>
<dbReference type="AlphaFoldDB" id="A0A0D9VZL1"/>
<feature type="region of interest" description="Disordered" evidence="1">
    <location>
        <begin position="1"/>
        <end position="42"/>
    </location>
</feature>
<feature type="compositionally biased region" description="Low complexity" evidence="1">
    <location>
        <begin position="1"/>
        <end position="11"/>
    </location>
</feature>
<name>A0A0D9VZL1_9ORYZ</name>
<evidence type="ECO:0000256" key="1">
    <source>
        <dbReference type="SAM" id="MobiDB-lite"/>
    </source>
</evidence>
<sequence length="87" mass="9773">MAQLGRRSCCGSRRRSRRGSSSRPSPHPAKSSSNPRESSLRRMWVLGTRRRWGGWSARRGETACRGRGTRLSRSSHAPALRLGRSLQ</sequence>
<evidence type="ECO:0000313" key="2">
    <source>
        <dbReference type="EnsemblPlants" id="LPERR03G30190.1"/>
    </source>
</evidence>
<reference evidence="3" key="2">
    <citation type="submission" date="2013-12" db="EMBL/GenBank/DDBJ databases">
        <authorList>
            <person name="Yu Y."/>
            <person name="Lee S."/>
            <person name="de Baynast K."/>
            <person name="Wissotski M."/>
            <person name="Liu L."/>
            <person name="Talag J."/>
            <person name="Goicoechea J."/>
            <person name="Angelova A."/>
            <person name="Jetty R."/>
            <person name="Kudrna D."/>
            <person name="Golser W."/>
            <person name="Rivera L."/>
            <person name="Zhang J."/>
            <person name="Wing R."/>
        </authorList>
    </citation>
    <scope>NUCLEOTIDE SEQUENCE</scope>
</reference>
<reference evidence="2" key="3">
    <citation type="submission" date="2015-04" db="UniProtKB">
        <authorList>
            <consortium name="EnsemblPlants"/>
        </authorList>
    </citation>
    <scope>IDENTIFICATION</scope>
</reference>
<protein>
    <submittedName>
        <fullName evidence="2">Uncharacterized protein</fullName>
    </submittedName>
</protein>